<keyword evidence="5" id="KW-1185">Reference proteome</keyword>
<dbReference type="InterPro" id="IPR000182">
    <property type="entry name" value="GNAT_dom"/>
</dbReference>
<dbReference type="EMBL" id="BAABCX010000001">
    <property type="protein sequence ID" value="GAA3533908.1"/>
    <property type="molecule type" value="Genomic_DNA"/>
</dbReference>
<reference evidence="5" key="1">
    <citation type="journal article" date="2019" name="Int. J. Syst. Evol. Microbiol.">
        <title>The Global Catalogue of Microorganisms (GCM) 10K type strain sequencing project: providing services to taxonomists for standard genome sequencing and annotation.</title>
        <authorList>
            <consortium name="The Broad Institute Genomics Platform"/>
            <consortium name="The Broad Institute Genome Sequencing Center for Infectious Disease"/>
            <person name="Wu L."/>
            <person name="Ma J."/>
        </authorList>
    </citation>
    <scope>NUCLEOTIDE SEQUENCE [LARGE SCALE GENOMIC DNA]</scope>
    <source>
        <strain evidence="5">JCM 17110</strain>
    </source>
</reference>
<evidence type="ECO:0000256" key="1">
    <source>
        <dbReference type="ARBA" id="ARBA00022679"/>
    </source>
</evidence>
<dbReference type="Proteomes" id="UP001500795">
    <property type="component" value="Unassembled WGS sequence"/>
</dbReference>
<evidence type="ECO:0000259" key="3">
    <source>
        <dbReference type="PROSITE" id="PS51186"/>
    </source>
</evidence>
<sequence>MIRQATAKDMEDILEVWLLGSLQAHDFVPAAFWWQQLERMRVRYLPGAELWVCEREGEVQGFIALVDDYLAALFVRPDCQQNGIGKALLAMAKHLRRRLELKVFTENDVAVHFYQQHGFAITDEDIDPNTGQPEYRMGYRAC</sequence>
<proteinExistence type="predicted"/>
<evidence type="ECO:0000313" key="5">
    <source>
        <dbReference type="Proteomes" id="UP001500795"/>
    </source>
</evidence>
<gene>
    <name evidence="4" type="ORF">GCM10022394_11780</name>
</gene>
<organism evidence="4 5">
    <name type="scientific">Zobellella aerophila</name>
    <dbReference type="NCBI Taxonomy" id="870480"/>
    <lineage>
        <taxon>Bacteria</taxon>
        <taxon>Pseudomonadati</taxon>
        <taxon>Pseudomonadota</taxon>
        <taxon>Gammaproteobacteria</taxon>
        <taxon>Aeromonadales</taxon>
        <taxon>Aeromonadaceae</taxon>
        <taxon>Zobellella</taxon>
    </lineage>
</organism>
<accession>A0ABP6VHI3</accession>
<dbReference type="Gene3D" id="3.40.630.30">
    <property type="match status" value="1"/>
</dbReference>
<evidence type="ECO:0000256" key="2">
    <source>
        <dbReference type="ARBA" id="ARBA00023315"/>
    </source>
</evidence>
<dbReference type="InterPro" id="IPR016181">
    <property type="entry name" value="Acyl_CoA_acyltransferase"/>
</dbReference>
<comment type="caution">
    <text evidence="4">The sequence shown here is derived from an EMBL/GenBank/DDBJ whole genome shotgun (WGS) entry which is preliminary data.</text>
</comment>
<dbReference type="PANTHER" id="PTHR43800">
    <property type="entry name" value="PEPTIDYL-LYSINE N-ACETYLTRANSFERASE YJAB"/>
    <property type="match status" value="1"/>
</dbReference>
<protein>
    <submittedName>
        <fullName evidence="4">GNAT family N-acetyltransferase</fullName>
    </submittedName>
</protein>
<dbReference type="Pfam" id="PF13508">
    <property type="entry name" value="Acetyltransf_7"/>
    <property type="match status" value="1"/>
</dbReference>
<dbReference type="PANTHER" id="PTHR43800:SF1">
    <property type="entry name" value="PEPTIDYL-LYSINE N-ACETYLTRANSFERASE YJAB"/>
    <property type="match status" value="1"/>
</dbReference>
<name>A0ABP6VHI3_9GAMM</name>
<dbReference type="RefSeq" id="WP_344956461.1">
    <property type="nucleotide sequence ID" value="NZ_BAABCX010000001.1"/>
</dbReference>
<dbReference type="SUPFAM" id="SSF55729">
    <property type="entry name" value="Acyl-CoA N-acyltransferases (Nat)"/>
    <property type="match status" value="1"/>
</dbReference>
<feature type="domain" description="N-acetyltransferase" evidence="3">
    <location>
        <begin position="1"/>
        <end position="142"/>
    </location>
</feature>
<keyword evidence="2" id="KW-0012">Acyltransferase</keyword>
<keyword evidence="1" id="KW-0808">Transferase</keyword>
<dbReference type="PROSITE" id="PS51186">
    <property type="entry name" value="GNAT"/>
    <property type="match status" value="1"/>
</dbReference>
<dbReference type="CDD" id="cd04301">
    <property type="entry name" value="NAT_SF"/>
    <property type="match status" value="1"/>
</dbReference>
<evidence type="ECO:0000313" key="4">
    <source>
        <dbReference type="EMBL" id="GAA3533908.1"/>
    </source>
</evidence>